<dbReference type="AlphaFoldDB" id="A0A655UT25"/>
<proteinExistence type="predicted"/>
<organism evidence="1 2">
    <name type="scientific">Vibrio cholerae</name>
    <dbReference type="NCBI Taxonomy" id="666"/>
    <lineage>
        <taxon>Bacteria</taxon>
        <taxon>Pseudomonadati</taxon>
        <taxon>Pseudomonadota</taxon>
        <taxon>Gammaproteobacteria</taxon>
        <taxon>Vibrionales</taxon>
        <taxon>Vibrionaceae</taxon>
        <taxon>Vibrio</taxon>
    </lineage>
</organism>
<dbReference type="EMBL" id="CWQJ01000001">
    <property type="protein sequence ID" value="CSB55045.1"/>
    <property type="molecule type" value="Genomic_DNA"/>
</dbReference>
<reference evidence="1 2" key="1">
    <citation type="submission" date="2015-07" db="EMBL/GenBank/DDBJ databases">
        <authorList>
            <consortium name="Pathogen Informatics"/>
        </authorList>
    </citation>
    <scope>NUCLEOTIDE SEQUENCE [LARGE SCALE GENOMIC DNA]</scope>
    <source>
        <strain evidence="1 2">A325</strain>
    </source>
</reference>
<evidence type="ECO:0000313" key="1">
    <source>
        <dbReference type="EMBL" id="CSB55045.1"/>
    </source>
</evidence>
<name>A0A655UT25_VIBCL</name>
<sequence length="56" mass="6150">MDAIHSAYGQQGDFVIKTHEAFHNHSASATASTLLCVLPSRFDLLWCANNTLAFAR</sequence>
<evidence type="ECO:0000313" key="2">
    <source>
        <dbReference type="Proteomes" id="UP000046067"/>
    </source>
</evidence>
<dbReference type="Proteomes" id="UP000046067">
    <property type="component" value="Unassembled WGS sequence"/>
</dbReference>
<gene>
    <name evidence="1" type="ORF">ERS013201_00241</name>
</gene>
<protein>
    <submittedName>
        <fullName evidence="1">Uncharacterized protein</fullName>
    </submittedName>
</protein>
<accession>A0A655UT25</accession>